<evidence type="ECO:0000256" key="1">
    <source>
        <dbReference type="ARBA" id="ARBA00022527"/>
    </source>
</evidence>
<dbReference type="PROSITE" id="PS00108">
    <property type="entry name" value="PROTEIN_KINASE_ST"/>
    <property type="match status" value="1"/>
</dbReference>
<proteinExistence type="predicted"/>
<evidence type="ECO:0000256" key="5">
    <source>
        <dbReference type="ARBA" id="ARBA00022840"/>
    </source>
</evidence>
<dbReference type="PROSITE" id="PS50011">
    <property type="entry name" value="PROTEIN_KINASE_DOM"/>
    <property type="match status" value="2"/>
</dbReference>
<name>A0ABC9APS7_9POAL</name>
<keyword evidence="2" id="KW-0808">Transferase</keyword>
<keyword evidence="4" id="KW-0418">Kinase</keyword>
<dbReference type="Gene3D" id="1.10.510.10">
    <property type="entry name" value="Transferase(Phosphotransferase) domain 1"/>
    <property type="match status" value="2"/>
</dbReference>
<dbReference type="Gene3D" id="3.30.200.20">
    <property type="entry name" value="Phosphorylase Kinase, domain 1"/>
    <property type="match status" value="2"/>
</dbReference>
<dbReference type="InterPro" id="IPR011009">
    <property type="entry name" value="Kinase-like_dom_sf"/>
</dbReference>
<dbReference type="Proteomes" id="UP001497457">
    <property type="component" value="Chromosome 21rd"/>
</dbReference>
<sequence>MELKQGGDRSKWIANSNHNIQCFTEGEIERMTSNYKTILGRGAFGEVYRGVLENSSVVAVKKFVHNVKENFDQELTVHREINHKNVVRLIGYCVEENAQMMVTEYIANGNLNGILHSNDRIPISLETRLRIATECAEALAYMHSYMYTQVIHGDIKPANILLDGSLKAKISDFGVSRLVNDPDRTLFTSHVMGSIGYMDPLFARDGRLTAKSDVYSFGVVMVELITRRRAATSSGEANIVVAFTNALANGVRGVREFFDAEIASQRNMKILEGIAKLAGQCMRMERDRRPEMIDVVERLRTLGRASHQGQQRADLFSWARKSKPPPPALVTTPLPARVRTRPPPLVMTSRSDPLCWLFSLEEMMAATRNFDESLRILVNPDDYNNRVYCGGIDGGATKVAITRPRYYSHGNGREFRSVIETRSKLKHCHIVPLIGYCDKSSRMILVYDFMARGSLHHHLYMTQKPLTWKQRLEICIGAARGLHYLHRGTEQAIIHGSLDSTKILLDENWVAKIIDGGLPGNARDGRTLRFSFLEPKNKHTYRLTEESDVHDFGALLFEVLLAKVDRILPKKYMLKRALRYKKERRLDELFEPALEEEINLQSLDMFAETAARCVGVADGGVKRPSMEDVLSHLESALEVAMI</sequence>
<feature type="domain" description="Protein kinase" evidence="7">
    <location>
        <begin position="33"/>
        <end position="302"/>
    </location>
</feature>
<evidence type="ECO:0000256" key="4">
    <source>
        <dbReference type="ARBA" id="ARBA00022777"/>
    </source>
</evidence>
<dbReference type="SUPFAM" id="SSF56112">
    <property type="entry name" value="Protein kinase-like (PK-like)"/>
    <property type="match status" value="2"/>
</dbReference>
<evidence type="ECO:0000256" key="2">
    <source>
        <dbReference type="ARBA" id="ARBA00022679"/>
    </source>
</evidence>
<dbReference type="InterPro" id="IPR000719">
    <property type="entry name" value="Prot_kinase_dom"/>
</dbReference>
<reference evidence="8 9" key="2">
    <citation type="submission" date="2024-10" db="EMBL/GenBank/DDBJ databases">
        <authorList>
            <person name="Ryan C."/>
        </authorList>
    </citation>
    <scope>NUCLEOTIDE SEQUENCE [LARGE SCALE GENOMIC DNA]</scope>
</reference>
<dbReference type="PANTHER" id="PTHR27005:SF505">
    <property type="entry name" value="PROTEIN KINASE DOMAIN-CONTAINING PROTEIN"/>
    <property type="match status" value="1"/>
</dbReference>
<dbReference type="GO" id="GO:0004674">
    <property type="term" value="F:protein serine/threonine kinase activity"/>
    <property type="evidence" value="ECO:0007669"/>
    <property type="project" value="UniProtKB-KW"/>
</dbReference>
<dbReference type="InterPro" id="IPR008271">
    <property type="entry name" value="Ser/Thr_kinase_AS"/>
</dbReference>
<dbReference type="GO" id="GO:0005524">
    <property type="term" value="F:ATP binding"/>
    <property type="evidence" value="ECO:0007669"/>
    <property type="project" value="UniProtKB-UniRule"/>
</dbReference>
<dbReference type="FunFam" id="1.10.510.10:FF:000474">
    <property type="entry name" value="Wall-associated receptor kinase 3"/>
    <property type="match status" value="1"/>
</dbReference>
<dbReference type="PROSITE" id="PS00107">
    <property type="entry name" value="PROTEIN_KINASE_ATP"/>
    <property type="match status" value="1"/>
</dbReference>
<dbReference type="InterPro" id="IPR001245">
    <property type="entry name" value="Ser-Thr/Tyr_kinase_cat_dom"/>
</dbReference>
<keyword evidence="1" id="KW-0723">Serine/threonine-protein kinase</keyword>
<evidence type="ECO:0000259" key="7">
    <source>
        <dbReference type="PROSITE" id="PS50011"/>
    </source>
</evidence>
<keyword evidence="5 6" id="KW-0067">ATP-binding</keyword>
<dbReference type="SMART" id="SM00220">
    <property type="entry name" value="S_TKc"/>
    <property type="match status" value="1"/>
</dbReference>
<keyword evidence="9" id="KW-1185">Reference proteome</keyword>
<evidence type="ECO:0000256" key="3">
    <source>
        <dbReference type="ARBA" id="ARBA00022741"/>
    </source>
</evidence>
<keyword evidence="3 6" id="KW-0547">Nucleotide-binding</keyword>
<evidence type="ECO:0000256" key="6">
    <source>
        <dbReference type="PROSITE-ProRule" id="PRU10141"/>
    </source>
</evidence>
<evidence type="ECO:0000313" key="8">
    <source>
        <dbReference type="EMBL" id="CAL4980709.1"/>
    </source>
</evidence>
<accession>A0ABC9APS7</accession>
<evidence type="ECO:0000313" key="9">
    <source>
        <dbReference type="Proteomes" id="UP001497457"/>
    </source>
</evidence>
<dbReference type="PANTHER" id="PTHR27005">
    <property type="entry name" value="WALL-ASSOCIATED RECEPTOR KINASE-LIKE 21"/>
    <property type="match status" value="1"/>
</dbReference>
<dbReference type="FunFam" id="3.30.200.20:FF:000337">
    <property type="entry name" value="Wall-associated receptor kinase 3"/>
    <property type="match status" value="1"/>
</dbReference>
<dbReference type="Pfam" id="PF07714">
    <property type="entry name" value="PK_Tyr_Ser-Thr"/>
    <property type="match status" value="2"/>
</dbReference>
<gene>
    <name evidence="8" type="ORF">URODEC1_LOCUS55793</name>
</gene>
<dbReference type="AlphaFoldDB" id="A0ABC9APS7"/>
<feature type="binding site" evidence="6">
    <location>
        <position position="62"/>
    </location>
    <ligand>
        <name>ATP</name>
        <dbReference type="ChEBI" id="CHEBI:30616"/>
    </ligand>
</feature>
<feature type="domain" description="Protein kinase" evidence="7">
    <location>
        <begin position="296"/>
        <end position="637"/>
    </location>
</feature>
<dbReference type="InterPro" id="IPR017441">
    <property type="entry name" value="Protein_kinase_ATP_BS"/>
</dbReference>
<dbReference type="EMBL" id="OZ075131">
    <property type="protein sequence ID" value="CAL4980709.1"/>
    <property type="molecule type" value="Genomic_DNA"/>
</dbReference>
<reference evidence="9" key="1">
    <citation type="submission" date="2024-06" db="EMBL/GenBank/DDBJ databases">
        <authorList>
            <person name="Ryan C."/>
        </authorList>
    </citation>
    <scope>NUCLEOTIDE SEQUENCE [LARGE SCALE GENOMIC DNA]</scope>
</reference>
<dbReference type="InterPro" id="IPR045274">
    <property type="entry name" value="WAK-like"/>
</dbReference>
<protein>
    <recommendedName>
        <fullName evidence="7">Protein kinase domain-containing protein</fullName>
    </recommendedName>
</protein>
<organism evidence="8 9">
    <name type="scientific">Urochloa decumbens</name>
    <dbReference type="NCBI Taxonomy" id="240449"/>
    <lineage>
        <taxon>Eukaryota</taxon>
        <taxon>Viridiplantae</taxon>
        <taxon>Streptophyta</taxon>
        <taxon>Embryophyta</taxon>
        <taxon>Tracheophyta</taxon>
        <taxon>Spermatophyta</taxon>
        <taxon>Magnoliopsida</taxon>
        <taxon>Liliopsida</taxon>
        <taxon>Poales</taxon>
        <taxon>Poaceae</taxon>
        <taxon>PACMAD clade</taxon>
        <taxon>Panicoideae</taxon>
        <taxon>Panicodae</taxon>
        <taxon>Paniceae</taxon>
        <taxon>Melinidinae</taxon>
        <taxon>Urochloa</taxon>
    </lineage>
</organism>